<dbReference type="InterPro" id="IPR056124">
    <property type="entry name" value="DUF7707"/>
</dbReference>
<proteinExistence type="predicted"/>
<keyword evidence="1" id="KW-0812">Transmembrane</keyword>
<dbReference type="EMBL" id="GG745332">
    <property type="protein sequence ID" value="KNE58106.1"/>
    <property type="molecule type" value="Genomic_DNA"/>
</dbReference>
<dbReference type="AlphaFoldDB" id="A0A0L0S6U3"/>
<evidence type="ECO:0000256" key="2">
    <source>
        <dbReference type="SAM" id="SignalP"/>
    </source>
</evidence>
<keyword evidence="2" id="KW-0732">Signal</keyword>
<accession>A0A0L0S6U3</accession>
<protein>
    <recommendedName>
        <fullName evidence="3">DUF7707 domain-containing protein</fullName>
    </recommendedName>
</protein>
<dbReference type="VEuPathDB" id="FungiDB:AMAG_04926"/>
<dbReference type="PANTHER" id="PTHR38118:SF2">
    <property type="entry name" value="CDP-ALCOHOL PHOSPHATIDYLTRANSFERASE PROTEIN"/>
    <property type="match status" value="1"/>
</dbReference>
<dbReference type="eggNOG" id="ENOG502S9NN">
    <property type="taxonomic scope" value="Eukaryota"/>
</dbReference>
<evidence type="ECO:0000256" key="1">
    <source>
        <dbReference type="SAM" id="Phobius"/>
    </source>
</evidence>
<dbReference type="Pfam" id="PF24808">
    <property type="entry name" value="DUF7707"/>
    <property type="match status" value="1"/>
</dbReference>
<feature type="signal peptide" evidence="2">
    <location>
        <begin position="1"/>
        <end position="27"/>
    </location>
</feature>
<evidence type="ECO:0000313" key="5">
    <source>
        <dbReference type="Proteomes" id="UP000054350"/>
    </source>
</evidence>
<reference evidence="4 5" key="1">
    <citation type="submission" date="2009-11" db="EMBL/GenBank/DDBJ databases">
        <title>Annotation of Allomyces macrogynus ATCC 38327.</title>
        <authorList>
            <consortium name="The Broad Institute Genome Sequencing Platform"/>
            <person name="Russ C."/>
            <person name="Cuomo C."/>
            <person name="Burger G."/>
            <person name="Gray M.W."/>
            <person name="Holland P.W.H."/>
            <person name="King N."/>
            <person name="Lang F.B.F."/>
            <person name="Roger A.J."/>
            <person name="Ruiz-Trillo I."/>
            <person name="Young S.K."/>
            <person name="Zeng Q."/>
            <person name="Gargeya S."/>
            <person name="Fitzgerald M."/>
            <person name="Haas B."/>
            <person name="Abouelleil A."/>
            <person name="Alvarado L."/>
            <person name="Arachchi H.M."/>
            <person name="Berlin A."/>
            <person name="Chapman S.B."/>
            <person name="Gearin G."/>
            <person name="Goldberg J."/>
            <person name="Griggs A."/>
            <person name="Gujja S."/>
            <person name="Hansen M."/>
            <person name="Heiman D."/>
            <person name="Howarth C."/>
            <person name="Larimer J."/>
            <person name="Lui A."/>
            <person name="MacDonald P.J.P."/>
            <person name="McCowen C."/>
            <person name="Montmayeur A."/>
            <person name="Murphy C."/>
            <person name="Neiman D."/>
            <person name="Pearson M."/>
            <person name="Priest M."/>
            <person name="Roberts A."/>
            <person name="Saif S."/>
            <person name="Shea T."/>
            <person name="Sisk P."/>
            <person name="Stolte C."/>
            <person name="Sykes S."/>
            <person name="Wortman J."/>
            <person name="Nusbaum C."/>
            <person name="Birren B."/>
        </authorList>
    </citation>
    <scope>NUCLEOTIDE SEQUENCE [LARGE SCALE GENOMIC DNA]</scope>
    <source>
        <strain evidence="4 5">ATCC 38327</strain>
    </source>
</reference>
<organism evidence="4 5">
    <name type="scientific">Allomyces macrogynus (strain ATCC 38327)</name>
    <name type="common">Allomyces javanicus var. macrogynus</name>
    <dbReference type="NCBI Taxonomy" id="578462"/>
    <lineage>
        <taxon>Eukaryota</taxon>
        <taxon>Fungi</taxon>
        <taxon>Fungi incertae sedis</taxon>
        <taxon>Blastocladiomycota</taxon>
        <taxon>Blastocladiomycetes</taxon>
        <taxon>Blastocladiales</taxon>
        <taxon>Blastocladiaceae</taxon>
        <taxon>Allomyces</taxon>
    </lineage>
</organism>
<keyword evidence="1" id="KW-0472">Membrane</keyword>
<dbReference type="OrthoDB" id="2439692at2759"/>
<evidence type="ECO:0000259" key="3">
    <source>
        <dbReference type="Pfam" id="PF24808"/>
    </source>
</evidence>
<evidence type="ECO:0000313" key="4">
    <source>
        <dbReference type="EMBL" id="KNE58106.1"/>
    </source>
</evidence>
<dbReference type="PANTHER" id="PTHR38118">
    <property type="entry name" value="ANCHORED CELL WALL PROTEIN 11-RELATED"/>
    <property type="match status" value="1"/>
</dbReference>
<reference evidence="5" key="2">
    <citation type="submission" date="2009-11" db="EMBL/GenBank/DDBJ databases">
        <title>The Genome Sequence of Allomyces macrogynus strain ATCC 38327.</title>
        <authorList>
            <consortium name="The Broad Institute Genome Sequencing Platform"/>
            <person name="Russ C."/>
            <person name="Cuomo C."/>
            <person name="Shea T."/>
            <person name="Young S.K."/>
            <person name="Zeng Q."/>
            <person name="Koehrsen M."/>
            <person name="Haas B."/>
            <person name="Borodovsky M."/>
            <person name="Guigo R."/>
            <person name="Alvarado L."/>
            <person name="Berlin A."/>
            <person name="Borenstein D."/>
            <person name="Chen Z."/>
            <person name="Engels R."/>
            <person name="Freedman E."/>
            <person name="Gellesch M."/>
            <person name="Goldberg J."/>
            <person name="Griggs A."/>
            <person name="Gujja S."/>
            <person name="Heiman D."/>
            <person name="Hepburn T."/>
            <person name="Howarth C."/>
            <person name="Jen D."/>
            <person name="Larson L."/>
            <person name="Lewis B."/>
            <person name="Mehta T."/>
            <person name="Park D."/>
            <person name="Pearson M."/>
            <person name="Roberts A."/>
            <person name="Saif S."/>
            <person name="Shenoy N."/>
            <person name="Sisk P."/>
            <person name="Stolte C."/>
            <person name="Sykes S."/>
            <person name="Walk T."/>
            <person name="White J."/>
            <person name="Yandava C."/>
            <person name="Burger G."/>
            <person name="Gray M.W."/>
            <person name="Holland P.W.H."/>
            <person name="King N."/>
            <person name="Lang F.B.F."/>
            <person name="Roger A.J."/>
            <person name="Ruiz-Trillo I."/>
            <person name="Lander E."/>
            <person name="Nusbaum C."/>
        </authorList>
    </citation>
    <scope>NUCLEOTIDE SEQUENCE [LARGE SCALE GENOMIC DNA]</scope>
    <source>
        <strain evidence="5">ATCC 38327</strain>
    </source>
</reference>
<keyword evidence="1" id="KW-1133">Transmembrane helix</keyword>
<dbReference type="OMA" id="KNPCGAQ"/>
<dbReference type="PROSITE" id="PS51257">
    <property type="entry name" value="PROKAR_LIPOPROTEIN"/>
    <property type="match status" value="1"/>
</dbReference>
<name>A0A0L0S6U3_ALLM3</name>
<feature type="transmembrane region" description="Helical" evidence="1">
    <location>
        <begin position="163"/>
        <end position="187"/>
    </location>
</feature>
<feature type="chain" id="PRO_5005547911" description="DUF7707 domain-containing protein" evidence="2">
    <location>
        <begin position="28"/>
        <end position="188"/>
    </location>
</feature>
<keyword evidence="5" id="KW-1185">Reference proteome</keyword>
<gene>
    <name evidence="4" type="ORF">AMAG_04926</name>
</gene>
<dbReference type="Proteomes" id="UP000054350">
    <property type="component" value="Unassembled WGS sequence"/>
</dbReference>
<sequence>MTSSRSVLAIALAVVVAVLACATAVSAQTAAQINMTAIKTRQEWCLQQTRVCTNVCAQQTRVNNCNYNTLAYQCSCKNGTDPTASEDVDLTIPYFVCLNYKWQPCIRACPAGNQNCTDTCNERFPCGKVKTNPNVTATETTSIDATTSATSTPTGITLPDNSMAVLTANAGLIGSALALVGTVILAVL</sequence>
<feature type="domain" description="DUF7707" evidence="3">
    <location>
        <begin position="33"/>
        <end position="129"/>
    </location>
</feature>